<dbReference type="Gene3D" id="3.40.50.300">
    <property type="entry name" value="P-loop containing nucleotide triphosphate hydrolases"/>
    <property type="match status" value="5"/>
</dbReference>
<evidence type="ECO:0000256" key="4">
    <source>
        <dbReference type="ARBA" id="ARBA00022840"/>
    </source>
</evidence>
<dbReference type="InterPro" id="IPR047187">
    <property type="entry name" value="SF1_C_Upf1"/>
</dbReference>
<keyword evidence="2" id="KW-0378">Hydrolase</keyword>
<protein>
    <submittedName>
        <fullName evidence="6">DEAD/DEAH box helicase</fullName>
    </submittedName>
</protein>
<dbReference type="InterPro" id="IPR027417">
    <property type="entry name" value="P-loop_NTPase"/>
</dbReference>
<evidence type="ECO:0000313" key="7">
    <source>
        <dbReference type="Proteomes" id="UP000297322"/>
    </source>
</evidence>
<dbReference type="CDD" id="cd18808">
    <property type="entry name" value="SF1_C_Upf1"/>
    <property type="match status" value="1"/>
</dbReference>
<keyword evidence="1" id="KW-0547">Nucleotide-binding</keyword>
<dbReference type="GO" id="GO:0043139">
    <property type="term" value="F:5'-3' DNA helicase activity"/>
    <property type="evidence" value="ECO:0007669"/>
    <property type="project" value="TreeGrafter"/>
</dbReference>
<dbReference type="Pfam" id="PF13245">
    <property type="entry name" value="AAA_19"/>
    <property type="match status" value="1"/>
</dbReference>
<sequence length="2142" mass="239133">MQTKDDIKLFLRNPQEFASTLLPNDAELWMQGLTEVVEPAINAREQDKPLRQAQRDAWLGLSNQRVGLILGPPGTGKTHALSWMATGYLEACRRSDTPCRVLVTAFTRNAISNLMEGLTKRLSKHLPVPVPMYYLGKPAGPLPEGVEQLPAISDSSIDEIWNKLSEPHAILGCTVWQLNRLITKAPKPPSDGHTVALFRLVCMDEASQMLVSQGLMALAALAPGGRVLIAGDDRQLPPIREEHKHHTSGPRLGGSLYSFLRSCNTSEFSLDETFRLNGPLTRYPQRKFYEGKYFSAAPVYERRLNLRSNWREGLQEWEQRVLDPEHPLCVLLHDGPSAATSNEFEAKLTAHLTRLLRTRLEPGDSDDSDQAFWAERLAVVSPHRAQNALIRKLLGDSRGSKVVVETVDRIQGKERDAIIASYTVADSEFALAEADFIFSPLRLNVTITRARSKFILLVSRNLLDAVPSEQDQLDSAQILREFVFEARDAGQIGLPLPNGTPVQVNIRLGSFDESSELPQISTLPNPLVVDLPPMSAWLQSMLATIRSQAMLDNKGVARDYLLAKALARQTKEILSDLITLHRHGVISLIPVQTQHGEYFRIYPLEPARRLYNIAKDTLLAHLEEVIQQTRNGRFPPLYYLVRDRFDCLSPDGSDLLHPICADLAAQGLVCFSQDKYQRLVVDLSGNNPESKERDIPPVPLDEKLSDVDFSVLNRLEDLEARRINFGVFEGWHNIGGLAESLVLSKSVVAGAVRRLELHGHLLHTEDGRLRSRMAELAREVRYVKQRFTPEDSDRRPFLVRGLKVEIRNRDKPKPTHLLSTVVAQLKILVPKEPLFSVAVDALSAALCRDWKVEDPTLRGFQARSLLTLVPAWMQTDEACDRFVITADTGAGKTEAACLPLIIGALYDRLRHIHGTRAILVYPRVRLAANQAQRLTRYLAELAVDPSVPLLTIGLQNGDVPRSFSLKVNEEVWKPGVGAPGCYEFPFFHCPKCDSLLHLNPGAGIKGADRLACIGAKCDWGYSGWIGSKQGLIETPPALFLPTTESLHQWLGDPRYGSLFGDHPEHAPPRALLADEIHLYSHIHGAQIGYALRRLLARAEANGGKCLAIGMSATLGEPTEVWRTLAGGNAVTAIQVDDHERELSIEGREYFYFIQPEVESRGKDIAGASSTIQSLMVLAHGMRRRTGTEGGFRSIVFLDSVDKVKRLHHDYQDAEENNNLARLRTYSFPDSATGGLRQHCCKQPIGCDCFTKGECWFFAANDNRQWTANGLYKPNSPLKVTNSPVWSGAGARAEEMIKDSDIVFATSSLEVGYDDPDMTLVYQHYAPVNLASFIQRKGRGGRGADDRPLTGITLSPYSARDSWYFRKPQTLLDSKHFEVPLNMTNHAVVRGQAITLVLDVIARHEAKKRSSGIDGSGCLHPSVATDADRALKQIFGNSVYSILDTACIDTFWRTVQLAAEHPLQSAENANQRRAWTPWVPKTLFETVNLPVLTVHFEREQKDECVNEDISLALNNIAPGNMTHRYGSRELHWRAPSAGRQPWLDAQEMADANQLDFGGADALLQLLPAEARKEIGKSSSLHPVVFCPRHIKTEVGGKLQGQWVSRWQANKDYTELFQIPAGTQTLDEALKVHHKSSGQLRGFPVIQADASSAHSNDPGVLSGIIERLDIHTGGTLTHVESGLQLARVYWGADSEVRFCDARVDSLQISQLFTHPKTLEAVLFGYRVTTEGVRFHIDSAALSRFVDHEIAAMSPDSEEGKWYRLQMLRYIVQRRARSVDMNSYQAQRAAEIIAAAAGNPTLRKKLLQLTKLWDRRRVRELFLQTYQEVLHQHPLLSERRTEQVAEAAGSQAFQDLLREVFTNLENPEHFKMYLRSLVLHSLAIRLKHAFVLHGRGDERRVVCHAKLPIQFGMAADDIVTIAENGEYGDGTTRTFVGRLDDALKDLAEGFLTECPNAAEDALLARAWQMKENHPQWRLLSPRDATTLDSLRRDLRLAESDEVPFHTLLRVLYGVESIGDYEFAYYDLWSEARHIEDALREQMGRQPSTWELVSAVVGRAREGSGAAPTTHALLHCYASIEDANQEDSLSAEARLADQIYRISGHLCVDGCQACLHTGSDIMPAGIVEAAVSRRLLKKFVDANLRQ</sequence>
<dbReference type="EMBL" id="SPVI01000003">
    <property type="protein sequence ID" value="TFW44224.1"/>
    <property type="molecule type" value="Genomic_DNA"/>
</dbReference>
<evidence type="ECO:0000313" key="6">
    <source>
        <dbReference type="EMBL" id="TFW44224.1"/>
    </source>
</evidence>
<feature type="domain" description="Helicase C-terminal" evidence="5">
    <location>
        <begin position="1170"/>
        <end position="1386"/>
    </location>
</feature>
<evidence type="ECO:0000256" key="2">
    <source>
        <dbReference type="ARBA" id="ARBA00022801"/>
    </source>
</evidence>
<dbReference type="SMART" id="SM00487">
    <property type="entry name" value="DEXDc"/>
    <property type="match status" value="2"/>
</dbReference>
<evidence type="ECO:0000256" key="3">
    <source>
        <dbReference type="ARBA" id="ARBA00022806"/>
    </source>
</evidence>
<dbReference type="PANTHER" id="PTHR43788">
    <property type="entry name" value="DNA2/NAM7 HELICASE FAMILY MEMBER"/>
    <property type="match status" value="1"/>
</dbReference>
<proteinExistence type="predicted"/>
<evidence type="ECO:0000256" key="1">
    <source>
        <dbReference type="ARBA" id="ARBA00022741"/>
    </source>
</evidence>
<dbReference type="GO" id="GO:0016787">
    <property type="term" value="F:hydrolase activity"/>
    <property type="evidence" value="ECO:0007669"/>
    <property type="project" value="UniProtKB-KW"/>
</dbReference>
<dbReference type="PANTHER" id="PTHR43788:SF8">
    <property type="entry name" value="DNA-BINDING PROTEIN SMUBP-2"/>
    <property type="match status" value="1"/>
</dbReference>
<dbReference type="InterPro" id="IPR001650">
    <property type="entry name" value="Helicase_C-like"/>
</dbReference>
<keyword evidence="4" id="KW-0067">ATP-binding</keyword>
<dbReference type="Proteomes" id="UP000297322">
    <property type="component" value="Unassembled WGS sequence"/>
</dbReference>
<dbReference type="Pfam" id="PF13087">
    <property type="entry name" value="AAA_12"/>
    <property type="match status" value="1"/>
</dbReference>
<dbReference type="InterPro" id="IPR014001">
    <property type="entry name" value="Helicase_ATP-bd"/>
</dbReference>
<organism evidence="6 7">
    <name type="scientific">Pseudomonas fluorescens</name>
    <dbReference type="NCBI Taxonomy" id="294"/>
    <lineage>
        <taxon>Bacteria</taxon>
        <taxon>Pseudomonadati</taxon>
        <taxon>Pseudomonadota</taxon>
        <taxon>Gammaproteobacteria</taxon>
        <taxon>Pseudomonadales</taxon>
        <taxon>Pseudomonadaceae</taxon>
        <taxon>Pseudomonas</taxon>
    </lineage>
</organism>
<dbReference type="GO" id="GO:0003676">
    <property type="term" value="F:nucleic acid binding"/>
    <property type="evidence" value="ECO:0007669"/>
    <property type="project" value="InterPro"/>
</dbReference>
<dbReference type="Pfam" id="PF00270">
    <property type="entry name" value="DEAD"/>
    <property type="match status" value="1"/>
</dbReference>
<dbReference type="InterPro" id="IPR050534">
    <property type="entry name" value="Coronavir_polyprotein_1ab"/>
</dbReference>
<dbReference type="InterPro" id="IPR011545">
    <property type="entry name" value="DEAD/DEAH_box_helicase_dom"/>
</dbReference>
<name>A0A4Y9TIY3_PSEFL</name>
<gene>
    <name evidence="6" type="ORF">E4T65_06900</name>
</gene>
<reference evidence="6 7" key="1">
    <citation type="submission" date="2019-03" db="EMBL/GenBank/DDBJ databases">
        <title>Biocontrol and xenobiotic degradation properties of endophytic Pseudomonas fluorescens strain BRZ63.</title>
        <authorList>
            <person name="Chlebek D.A."/>
            <person name="Pinski A."/>
            <person name="Zur J.P."/>
            <person name="Michalska J."/>
            <person name="Hupert-Kocurek K.T."/>
        </authorList>
    </citation>
    <scope>NUCLEOTIDE SEQUENCE [LARGE SCALE GENOMIC DNA]</scope>
    <source>
        <strain evidence="6 7">BRZ63</strain>
    </source>
</reference>
<dbReference type="PROSITE" id="PS51194">
    <property type="entry name" value="HELICASE_CTER"/>
    <property type="match status" value="1"/>
</dbReference>
<dbReference type="InterPro" id="IPR041679">
    <property type="entry name" value="DNA2/NAM7-like_C"/>
</dbReference>
<comment type="caution">
    <text evidence="6">The sequence shown here is derived from an EMBL/GenBank/DDBJ whole genome shotgun (WGS) entry which is preliminary data.</text>
</comment>
<dbReference type="GO" id="GO:0005524">
    <property type="term" value="F:ATP binding"/>
    <property type="evidence" value="ECO:0007669"/>
    <property type="project" value="UniProtKB-KW"/>
</dbReference>
<accession>A0A4Y9TIY3</accession>
<evidence type="ECO:0000259" key="5">
    <source>
        <dbReference type="PROSITE" id="PS51194"/>
    </source>
</evidence>
<dbReference type="SUPFAM" id="SSF52540">
    <property type="entry name" value="P-loop containing nucleoside triphosphate hydrolases"/>
    <property type="match status" value="2"/>
</dbReference>
<keyword evidence="3 6" id="KW-0347">Helicase</keyword>